<protein>
    <submittedName>
        <fullName evidence="1">Uncharacterized protein</fullName>
    </submittedName>
</protein>
<reference evidence="1" key="1">
    <citation type="submission" date="2020-09" db="EMBL/GenBank/DDBJ databases">
        <title>Genome-Enabled Discovery of Anthraquinone Biosynthesis in Senna tora.</title>
        <authorList>
            <person name="Kang S.-H."/>
            <person name="Pandey R.P."/>
            <person name="Lee C.-M."/>
            <person name="Sim J.-S."/>
            <person name="Jeong J.-T."/>
            <person name="Choi B.-S."/>
            <person name="Jung M."/>
            <person name="Ginzburg D."/>
            <person name="Zhao K."/>
            <person name="Won S.Y."/>
            <person name="Oh T.-J."/>
            <person name="Yu Y."/>
            <person name="Kim N.-H."/>
            <person name="Lee O.R."/>
            <person name="Lee T.-H."/>
            <person name="Bashyal P."/>
            <person name="Kim T.-S."/>
            <person name="Lee W.-H."/>
            <person name="Kawkins C."/>
            <person name="Kim C.-K."/>
            <person name="Kim J.S."/>
            <person name="Ahn B.O."/>
            <person name="Rhee S.Y."/>
            <person name="Sohng J.K."/>
        </authorList>
    </citation>
    <scope>NUCLEOTIDE SEQUENCE</scope>
    <source>
        <tissue evidence="1">Leaf</tissue>
    </source>
</reference>
<accession>A0A834WI76</accession>
<proteinExistence type="predicted"/>
<dbReference type="Proteomes" id="UP000634136">
    <property type="component" value="Unassembled WGS sequence"/>
</dbReference>
<sequence>MEAKREWIRPRFKRVQDIKVYALGQRNKVVPSRRKSESMETRHHVQAYAVGARDEDVLEDSIKVLII</sequence>
<evidence type="ECO:0000313" key="2">
    <source>
        <dbReference type="Proteomes" id="UP000634136"/>
    </source>
</evidence>
<evidence type="ECO:0000313" key="1">
    <source>
        <dbReference type="EMBL" id="KAF7824375.1"/>
    </source>
</evidence>
<organism evidence="1 2">
    <name type="scientific">Senna tora</name>
    <dbReference type="NCBI Taxonomy" id="362788"/>
    <lineage>
        <taxon>Eukaryota</taxon>
        <taxon>Viridiplantae</taxon>
        <taxon>Streptophyta</taxon>
        <taxon>Embryophyta</taxon>
        <taxon>Tracheophyta</taxon>
        <taxon>Spermatophyta</taxon>
        <taxon>Magnoliopsida</taxon>
        <taxon>eudicotyledons</taxon>
        <taxon>Gunneridae</taxon>
        <taxon>Pentapetalae</taxon>
        <taxon>rosids</taxon>
        <taxon>fabids</taxon>
        <taxon>Fabales</taxon>
        <taxon>Fabaceae</taxon>
        <taxon>Caesalpinioideae</taxon>
        <taxon>Cassia clade</taxon>
        <taxon>Senna</taxon>
    </lineage>
</organism>
<comment type="caution">
    <text evidence="1">The sequence shown here is derived from an EMBL/GenBank/DDBJ whole genome shotgun (WGS) entry which is preliminary data.</text>
</comment>
<name>A0A834WI76_9FABA</name>
<dbReference type="AlphaFoldDB" id="A0A834WI76"/>
<keyword evidence="2" id="KW-1185">Reference proteome</keyword>
<dbReference type="EMBL" id="JAAIUW010000007">
    <property type="protein sequence ID" value="KAF7824375.1"/>
    <property type="molecule type" value="Genomic_DNA"/>
</dbReference>
<gene>
    <name evidence="1" type="ORF">G2W53_022519</name>
</gene>